<reference evidence="2 3" key="1">
    <citation type="journal article" date="2010" name="Proc. Natl. Acad. Sci. U.S.A.">
        <title>Insights into evolution of multicellular fungi from the assembled chromosomes of the mushroom Coprinopsis cinerea (Coprinus cinereus).</title>
        <authorList>
            <person name="Stajich J.E."/>
            <person name="Wilke S.K."/>
            <person name="Ahren D."/>
            <person name="Au C.H."/>
            <person name="Birren B.W."/>
            <person name="Borodovsky M."/>
            <person name="Burns C."/>
            <person name="Canback B."/>
            <person name="Casselton L.A."/>
            <person name="Cheng C.K."/>
            <person name="Deng J."/>
            <person name="Dietrich F.S."/>
            <person name="Fargo D.C."/>
            <person name="Farman M.L."/>
            <person name="Gathman A.C."/>
            <person name="Goldberg J."/>
            <person name="Guigo R."/>
            <person name="Hoegger P.J."/>
            <person name="Hooker J.B."/>
            <person name="Huggins A."/>
            <person name="James T.Y."/>
            <person name="Kamada T."/>
            <person name="Kilaru S."/>
            <person name="Kodira C."/>
            <person name="Kues U."/>
            <person name="Kupfer D."/>
            <person name="Kwan H.S."/>
            <person name="Lomsadze A."/>
            <person name="Li W."/>
            <person name="Lilly W.W."/>
            <person name="Ma L.J."/>
            <person name="Mackey A.J."/>
            <person name="Manning G."/>
            <person name="Martin F."/>
            <person name="Muraguchi H."/>
            <person name="Natvig D.O."/>
            <person name="Palmerini H."/>
            <person name="Ramesh M.A."/>
            <person name="Rehmeyer C.J."/>
            <person name="Roe B.A."/>
            <person name="Shenoy N."/>
            <person name="Stanke M."/>
            <person name="Ter-Hovhannisyan V."/>
            <person name="Tunlid A."/>
            <person name="Velagapudi R."/>
            <person name="Vision T.J."/>
            <person name="Zeng Q."/>
            <person name="Zolan M.E."/>
            <person name="Pukkila P.J."/>
        </authorList>
    </citation>
    <scope>NUCLEOTIDE SEQUENCE [LARGE SCALE GENOMIC DNA]</scope>
    <source>
        <strain evidence="3">Okayama-7 / 130 / ATCC MYA-4618 / FGSC 9003</strain>
    </source>
</reference>
<evidence type="ECO:0000313" key="3">
    <source>
        <dbReference type="Proteomes" id="UP000001861"/>
    </source>
</evidence>
<feature type="compositionally biased region" description="Polar residues" evidence="1">
    <location>
        <begin position="36"/>
        <end position="53"/>
    </location>
</feature>
<keyword evidence="3" id="KW-1185">Reference proteome</keyword>
<comment type="caution">
    <text evidence="2">The sequence shown here is derived from an EMBL/GenBank/DDBJ whole genome shotgun (WGS) entry which is preliminary data.</text>
</comment>
<feature type="compositionally biased region" description="Polar residues" evidence="1">
    <location>
        <begin position="1"/>
        <end position="28"/>
    </location>
</feature>
<dbReference type="KEGG" id="cci:CC1G_04049"/>
<name>A8NVR1_COPC7</name>
<dbReference type="InParanoid" id="A8NVR1"/>
<dbReference type="GeneID" id="6013417"/>
<dbReference type="EMBL" id="AACS02000004">
    <property type="protein sequence ID" value="EAU84953.2"/>
    <property type="molecule type" value="Genomic_DNA"/>
</dbReference>
<dbReference type="HOGENOM" id="CLU_785306_0_0_1"/>
<proteinExistence type="predicted"/>
<organism evidence="2 3">
    <name type="scientific">Coprinopsis cinerea (strain Okayama-7 / 130 / ATCC MYA-4618 / FGSC 9003)</name>
    <name type="common">Inky cap fungus</name>
    <name type="synonym">Hormographiella aspergillata</name>
    <dbReference type="NCBI Taxonomy" id="240176"/>
    <lineage>
        <taxon>Eukaryota</taxon>
        <taxon>Fungi</taxon>
        <taxon>Dikarya</taxon>
        <taxon>Basidiomycota</taxon>
        <taxon>Agaricomycotina</taxon>
        <taxon>Agaricomycetes</taxon>
        <taxon>Agaricomycetidae</taxon>
        <taxon>Agaricales</taxon>
        <taxon>Agaricineae</taxon>
        <taxon>Psathyrellaceae</taxon>
        <taxon>Coprinopsis</taxon>
    </lineage>
</organism>
<accession>A8NVR1</accession>
<sequence>MTDDSLTTTPRRSARFTPSSSASGPSQNLRKRARPSTDQNTFNKYAATTTSPLRASYTRAEKRRRIEEAADPKGKGKAIAPPEPAPRANHRKRKSLSALDDDVVLKKPQVDEDEPPQPVTVGRRVKKKRKSAEVEDTTVPQNPFDIVQIARIGVSSQADEGKGDAAADDGHIDLEKVYSQHTDFFQSINSHATTIANSIHDVLFIESTTQSGDFAYPDTTTSATPTHHIAYHREPNSEAAIFDGEEEEGGGGWYWPAEEVEPAEWRGVGEPSRASSTCAVDLLTDVQPSYPRGVICSAYTGACGLFTDTDARWIPLEAFPSPLTRYTPPFRIYPPTFTIPRATLTPTVERAAA</sequence>
<evidence type="ECO:0000313" key="2">
    <source>
        <dbReference type="EMBL" id="EAU84953.2"/>
    </source>
</evidence>
<dbReference type="RefSeq" id="XP_001836736.2">
    <property type="nucleotide sequence ID" value="XM_001836684.2"/>
</dbReference>
<dbReference type="Proteomes" id="UP000001861">
    <property type="component" value="Unassembled WGS sequence"/>
</dbReference>
<dbReference type="VEuPathDB" id="FungiDB:CC1G_04049"/>
<feature type="region of interest" description="Disordered" evidence="1">
    <location>
        <begin position="1"/>
        <end position="137"/>
    </location>
</feature>
<protein>
    <submittedName>
        <fullName evidence="2">Uncharacterized protein</fullName>
    </submittedName>
</protein>
<gene>
    <name evidence="2" type="ORF">CC1G_04049</name>
</gene>
<feature type="compositionally biased region" description="Basic and acidic residues" evidence="1">
    <location>
        <begin position="64"/>
        <end position="74"/>
    </location>
</feature>
<dbReference type="AlphaFoldDB" id="A8NVR1"/>
<evidence type="ECO:0000256" key="1">
    <source>
        <dbReference type="SAM" id="MobiDB-lite"/>
    </source>
</evidence>